<protein>
    <recommendedName>
        <fullName evidence="3">Phloem protein 2-like protein</fullName>
    </recommendedName>
</protein>
<evidence type="ECO:0000313" key="2">
    <source>
        <dbReference type="Proteomes" id="UP001157418"/>
    </source>
</evidence>
<gene>
    <name evidence="1" type="ORF">LVIROSA_LOCUS14458</name>
</gene>
<evidence type="ECO:0000313" key="1">
    <source>
        <dbReference type="EMBL" id="CAH1427454.1"/>
    </source>
</evidence>
<dbReference type="PANTHER" id="PTHR32278">
    <property type="entry name" value="F-BOX DOMAIN-CONTAINING PROTEIN"/>
    <property type="match status" value="1"/>
</dbReference>
<dbReference type="Proteomes" id="UP001157418">
    <property type="component" value="Unassembled WGS sequence"/>
</dbReference>
<reference evidence="1 2" key="1">
    <citation type="submission" date="2022-01" db="EMBL/GenBank/DDBJ databases">
        <authorList>
            <person name="Xiong W."/>
            <person name="Schranz E."/>
        </authorList>
    </citation>
    <scope>NUCLEOTIDE SEQUENCE [LARGE SCALE GENOMIC DNA]</scope>
</reference>
<comment type="caution">
    <text evidence="1">The sequence shown here is derived from an EMBL/GenBank/DDBJ whole genome shotgun (WGS) entry which is preliminary data.</text>
</comment>
<proteinExistence type="predicted"/>
<dbReference type="PANTHER" id="PTHR32278:SF135">
    <property type="entry name" value="F-BOX PROTEIN PP2-B12"/>
    <property type="match status" value="1"/>
</dbReference>
<name>A0AAU9MMT3_9ASTR</name>
<dbReference type="Pfam" id="PF14299">
    <property type="entry name" value="PP2"/>
    <property type="match status" value="2"/>
</dbReference>
<dbReference type="AlphaFoldDB" id="A0AAU9MMT3"/>
<accession>A0AAU9MMT3</accession>
<keyword evidence="2" id="KW-1185">Reference proteome</keyword>
<sequence length="450" mass="52650">MLDSNIKDIILELGAPVCKESGVQLISVRRSEEELKILLSEGIFLNQGKTWFWLNKNGEHCEMISAAECFYPITLAPHYIEFYAKEKSRFAEYMNTQICSDFKIRVKTQFLSPHITYAVNLVFCLYDSDFTNSRLNYILTGETESSSLYLADTREDGWLTAELYQFTSDNKIVDLQITFKCWNKLLVEGIEFQPVEMISQQIPEHQELDDEREVDMQEDMSHSDVYWKEKLPSDYENIIKWSKDKLHWTTKKELYSILRKGFLIRIEGEEWFSLDKDGKKCIMLPAAVALKRKKWSWRSLPESRFEEMAFDPTWSFTICCNTSHMLSSETCYGAYLVYKLQENHSGFKRPLIVTMTSHFSDTVVISRYIYLVSPQTLVIRRKAYENTHNPLNRPKIKGFPQKRKNGWMEVQIDEQLTQTPSTFVKLSVNFPIDQSLKGLSVQGIEFRPCN</sequence>
<organism evidence="1 2">
    <name type="scientific">Lactuca virosa</name>
    <dbReference type="NCBI Taxonomy" id="75947"/>
    <lineage>
        <taxon>Eukaryota</taxon>
        <taxon>Viridiplantae</taxon>
        <taxon>Streptophyta</taxon>
        <taxon>Embryophyta</taxon>
        <taxon>Tracheophyta</taxon>
        <taxon>Spermatophyta</taxon>
        <taxon>Magnoliopsida</taxon>
        <taxon>eudicotyledons</taxon>
        <taxon>Gunneridae</taxon>
        <taxon>Pentapetalae</taxon>
        <taxon>asterids</taxon>
        <taxon>campanulids</taxon>
        <taxon>Asterales</taxon>
        <taxon>Asteraceae</taxon>
        <taxon>Cichorioideae</taxon>
        <taxon>Cichorieae</taxon>
        <taxon>Lactucinae</taxon>
        <taxon>Lactuca</taxon>
    </lineage>
</organism>
<dbReference type="InterPro" id="IPR025886">
    <property type="entry name" value="PP2-like"/>
</dbReference>
<dbReference type="EMBL" id="CAKMRJ010002223">
    <property type="protein sequence ID" value="CAH1427454.1"/>
    <property type="molecule type" value="Genomic_DNA"/>
</dbReference>
<evidence type="ECO:0008006" key="3">
    <source>
        <dbReference type="Google" id="ProtNLM"/>
    </source>
</evidence>